<dbReference type="AlphaFoldDB" id="A0A7G5XIF3"/>
<organism evidence="2 3">
    <name type="scientific">Lacibacter sediminis</name>
    <dbReference type="NCBI Taxonomy" id="2760713"/>
    <lineage>
        <taxon>Bacteria</taxon>
        <taxon>Pseudomonadati</taxon>
        <taxon>Bacteroidota</taxon>
        <taxon>Chitinophagia</taxon>
        <taxon>Chitinophagales</taxon>
        <taxon>Chitinophagaceae</taxon>
        <taxon>Lacibacter</taxon>
    </lineage>
</organism>
<reference evidence="3" key="1">
    <citation type="submission" date="2020-08" db="EMBL/GenBank/DDBJ databases">
        <title>Lacibacter sp. S13-6-6 genome sequencing.</title>
        <authorList>
            <person name="Jin L."/>
        </authorList>
    </citation>
    <scope>NUCLEOTIDE SEQUENCE [LARGE SCALE GENOMIC DNA]</scope>
    <source>
        <strain evidence="3">S13-6-6</strain>
    </source>
</reference>
<dbReference type="Proteomes" id="UP000515344">
    <property type="component" value="Chromosome"/>
</dbReference>
<protein>
    <submittedName>
        <fullName evidence="2">Uncharacterized protein</fullName>
    </submittedName>
</protein>
<evidence type="ECO:0000256" key="1">
    <source>
        <dbReference type="SAM" id="SignalP"/>
    </source>
</evidence>
<dbReference type="KEGG" id="lacs:H4075_03375"/>
<evidence type="ECO:0000313" key="2">
    <source>
        <dbReference type="EMBL" id="QNA45256.1"/>
    </source>
</evidence>
<sequence length="168" mass="18716">MNWPVKFLPAASCIFLAMLFVSCSGKKIAGVTKDLNTGLTAQYINMQPKSVFLVMNNEVLGHTDIPLGESFVLVNDEIDGMIEKNGNVSAGCSLRISDEKGTVLLEEKDLFAENDVFKRDSATRLKCTINTGKPMEWEKNYNIQVVFWDKYGTGKIINECTIRSINIP</sequence>
<feature type="signal peptide" evidence="1">
    <location>
        <begin position="1"/>
        <end position="29"/>
    </location>
</feature>
<keyword evidence="3" id="KW-1185">Reference proteome</keyword>
<dbReference type="PROSITE" id="PS51257">
    <property type="entry name" value="PROKAR_LIPOPROTEIN"/>
    <property type="match status" value="1"/>
</dbReference>
<gene>
    <name evidence="2" type="ORF">H4075_03375</name>
</gene>
<feature type="chain" id="PRO_5028846394" evidence="1">
    <location>
        <begin position="30"/>
        <end position="168"/>
    </location>
</feature>
<dbReference type="EMBL" id="CP060007">
    <property type="protein sequence ID" value="QNA45256.1"/>
    <property type="molecule type" value="Genomic_DNA"/>
</dbReference>
<accession>A0A7G5XIF3</accession>
<name>A0A7G5XIF3_9BACT</name>
<keyword evidence="1" id="KW-0732">Signal</keyword>
<dbReference type="RefSeq" id="WP_182804147.1">
    <property type="nucleotide sequence ID" value="NZ_CP060007.1"/>
</dbReference>
<proteinExistence type="predicted"/>
<evidence type="ECO:0000313" key="3">
    <source>
        <dbReference type="Proteomes" id="UP000515344"/>
    </source>
</evidence>